<dbReference type="AlphaFoldDB" id="A0A7Y4EX68"/>
<name>A0A7Y4EX68_VIBAL</name>
<sequence length="68" mass="7634">MASFALGFSAYASLFFLSLYLQQAQGDTPLEAGWHLMPQFVVMGVTSLIFGHMTQRISLENYWLADTL</sequence>
<keyword evidence="1" id="KW-0812">Transmembrane</keyword>
<dbReference type="Proteomes" id="UP000532247">
    <property type="component" value="Unassembled WGS sequence"/>
</dbReference>
<evidence type="ECO:0000313" key="3">
    <source>
        <dbReference type="Proteomes" id="UP000532247"/>
    </source>
</evidence>
<comment type="caution">
    <text evidence="2">The sequence shown here is derived from an EMBL/GenBank/DDBJ whole genome shotgun (WGS) entry which is preliminary data.</text>
</comment>
<dbReference type="SUPFAM" id="SSF103473">
    <property type="entry name" value="MFS general substrate transporter"/>
    <property type="match status" value="1"/>
</dbReference>
<feature type="transmembrane region" description="Helical" evidence="1">
    <location>
        <begin position="36"/>
        <end position="54"/>
    </location>
</feature>
<dbReference type="EMBL" id="VTYF01000002">
    <property type="protein sequence ID" value="NOI08171.1"/>
    <property type="molecule type" value="Genomic_DNA"/>
</dbReference>
<proteinExistence type="predicted"/>
<keyword evidence="1" id="KW-0472">Membrane</keyword>
<protein>
    <submittedName>
        <fullName evidence="2">MFS transporter</fullName>
    </submittedName>
</protein>
<reference evidence="2 3" key="1">
    <citation type="submission" date="2019-09" db="EMBL/GenBank/DDBJ databases">
        <title>Draft genome sequencing and comparative genomics of hatchery-associated Vibrios.</title>
        <authorList>
            <person name="Kehlet-Delgado H."/>
            <person name="Mueller R.S."/>
        </authorList>
    </citation>
    <scope>NUCLEOTIDE SEQUENCE [LARGE SCALE GENOMIC DNA]</scope>
    <source>
        <strain evidence="2 3">081416A</strain>
    </source>
</reference>
<dbReference type="InterPro" id="IPR036259">
    <property type="entry name" value="MFS_trans_sf"/>
</dbReference>
<organism evidence="2 3">
    <name type="scientific">Vibrio alginolyticus</name>
    <dbReference type="NCBI Taxonomy" id="663"/>
    <lineage>
        <taxon>Bacteria</taxon>
        <taxon>Pseudomonadati</taxon>
        <taxon>Pseudomonadota</taxon>
        <taxon>Gammaproteobacteria</taxon>
        <taxon>Vibrionales</taxon>
        <taxon>Vibrionaceae</taxon>
        <taxon>Vibrio</taxon>
    </lineage>
</organism>
<gene>
    <name evidence="2" type="ORF">F0254_04735</name>
</gene>
<keyword evidence="1" id="KW-1133">Transmembrane helix</keyword>
<accession>A0A7Y4EX68</accession>
<evidence type="ECO:0000313" key="2">
    <source>
        <dbReference type="EMBL" id="NOI08171.1"/>
    </source>
</evidence>
<dbReference type="RefSeq" id="WP_139831998.1">
    <property type="nucleotide sequence ID" value="NZ_CP099957.1"/>
</dbReference>
<dbReference type="Gene3D" id="1.20.1250.20">
    <property type="entry name" value="MFS general substrate transporter like domains"/>
    <property type="match status" value="1"/>
</dbReference>
<evidence type="ECO:0000256" key="1">
    <source>
        <dbReference type="SAM" id="Phobius"/>
    </source>
</evidence>